<dbReference type="InterPro" id="IPR003744">
    <property type="entry name" value="YhhQ"/>
</dbReference>
<feature type="transmembrane region" description="Helical" evidence="1">
    <location>
        <begin position="200"/>
        <end position="219"/>
    </location>
</feature>
<dbReference type="GO" id="GO:0022857">
    <property type="term" value="F:transmembrane transporter activity"/>
    <property type="evidence" value="ECO:0007669"/>
    <property type="project" value="UniProtKB-UniRule"/>
</dbReference>
<evidence type="ECO:0000313" key="3">
    <source>
        <dbReference type="EMBL" id="RLY94148.1"/>
    </source>
</evidence>
<feature type="region of interest" description="Disordered" evidence="2">
    <location>
        <begin position="1"/>
        <end position="46"/>
    </location>
</feature>
<keyword evidence="1" id="KW-0813">Transport</keyword>
<organism evidence="3 4">
    <name type="scientific">Kocuria tytonicola</name>
    <dbReference type="NCBI Taxonomy" id="2055946"/>
    <lineage>
        <taxon>Bacteria</taxon>
        <taxon>Bacillati</taxon>
        <taxon>Actinomycetota</taxon>
        <taxon>Actinomycetes</taxon>
        <taxon>Micrococcales</taxon>
        <taxon>Micrococcaceae</taxon>
        <taxon>Kocuria</taxon>
    </lineage>
</organism>
<keyword evidence="1" id="KW-1133">Transmembrane helix</keyword>
<evidence type="ECO:0000256" key="2">
    <source>
        <dbReference type="SAM" id="MobiDB-lite"/>
    </source>
</evidence>
<feature type="transmembrane region" description="Helical" evidence="1">
    <location>
        <begin position="57"/>
        <end position="76"/>
    </location>
</feature>
<comment type="subcellular location">
    <subcellularLocation>
        <location evidence="1">Cell membrane</location>
        <topology evidence="1">Multi-pass membrane protein</topology>
    </subcellularLocation>
</comment>
<dbReference type="Proteomes" id="UP000277871">
    <property type="component" value="Unassembled WGS sequence"/>
</dbReference>
<sequence length="269" mass="28867">MSSHATPPHATPAQGSTHPAPADDAAATSAARPTSVPGAPTQHTPAEPAFARRPRTYFDLILAAYCVILVLSNIGATKGVQFGPVITDGGFFLFPLAYVLGDVVSEVYGFRAARKAILTSFFFGAFSSLVFWIVIVLPPAPFYENQSAFEAVLGPVPLIVAGSLLGYLVGQLLNAYVMVKVKERTQERHLWARLISSTMVGELVDTVIFCTIAAPVIGIDSWSGFLNYVLVGYVYKCLVEVVIMPVTYAAIAWVKRREPGYAEAAPLQG</sequence>
<dbReference type="PANTHER" id="PTHR34300">
    <property type="entry name" value="QUEUOSINE PRECURSOR TRANSPORTER-RELATED"/>
    <property type="match status" value="1"/>
</dbReference>
<dbReference type="NCBIfam" id="TIGR00697">
    <property type="entry name" value="queuosine precursor transporter"/>
    <property type="match status" value="1"/>
</dbReference>
<keyword evidence="1" id="KW-1003">Cell membrane</keyword>
<feature type="compositionally biased region" description="Low complexity" evidence="2">
    <location>
        <begin position="16"/>
        <end position="35"/>
    </location>
</feature>
<dbReference type="RefSeq" id="WP_121864100.1">
    <property type="nucleotide sequence ID" value="NZ_RDEX01000001.1"/>
</dbReference>
<comment type="function">
    <text evidence="1">Involved in the import of queuosine (Q) precursors, required for Q precursor salvage.</text>
</comment>
<gene>
    <name evidence="3" type="ORF">EAE32_02685</name>
</gene>
<feature type="transmembrane region" description="Helical" evidence="1">
    <location>
        <begin position="225"/>
        <end position="251"/>
    </location>
</feature>
<feature type="transmembrane region" description="Helical" evidence="1">
    <location>
        <begin position="82"/>
        <end position="104"/>
    </location>
</feature>
<feature type="transmembrane region" description="Helical" evidence="1">
    <location>
        <begin position="116"/>
        <end position="138"/>
    </location>
</feature>
<accession>A0A3L9L749</accession>
<comment type="caution">
    <text evidence="3">The sequence shown here is derived from an EMBL/GenBank/DDBJ whole genome shotgun (WGS) entry which is preliminary data.</text>
</comment>
<dbReference type="HAMAP" id="MF_02088">
    <property type="entry name" value="Q_prec_transport"/>
    <property type="match status" value="1"/>
</dbReference>
<evidence type="ECO:0000256" key="1">
    <source>
        <dbReference type="HAMAP-Rule" id="MF_02088"/>
    </source>
</evidence>
<dbReference type="AlphaFoldDB" id="A0A3L9L749"/>
<proteinExistence type="inferred from homology"/>
<keyword evidence="4" id="KW-1185">Reference proteome</keyword>
<evidence type="ECO:0000313" key="4">
    <source>
        <dbReference type="Proteomes" id="UP000277871"/>
    </source>
</evidence>
<dbReference type="PANTHER" id="PTHR34300:SF2">
    <property type="entry name" value="QUEUOSINE PRECURSOR TRANSPORTER-RELATED"/>
    <property type="match status" value="1"/>
</dbReference>
<dbReference type="EMBL" id="RDEX01000001">
    <property type="protein sequence ID" value="RLY94148.1"/>
    <property type="molecule type" value="Genomic_DNA"/>
</dbReference>
<feature type="transmembrane region" description="Helical" evidence="1">
    <location>
        <begin position="158"/>
        <end position="179"/>
    </location>
</feature>
<comment type="similarity">
    <text evidence="1">Belongs to the vitamin uptake transporter (VUT/ECF) (TC 2.A.88) family. Q precursor transporter subfamily.</text>
</comment>
<dbReference type="Pfam" id="PF02592">
    <property type="entry name" value="Vut_1"/>
    <property type="match status" value="1"/>
</dbReference>
<reference evidence="3 4" key="1">
    <citation type="submission" date="2018-10" db="EMBL/GenBank/DDBJ databases">
        <title>Kocuria tytonicola, new bacteria from the preen glands of American barn owls (Tyto furcata).</title>
        <authorList>
            <person name="Braun M.S."/>
            <person name="Wang E."/>
            <person name="Zimmermann S."/>
            <person name="Boutin S."/>
            <person name="Wagner H."/>
            <person name="Wink M."/>
        </authorList>
    </citation>
    <scope>NUCLEOTIDE SEQUENCE [LARGE SCALE GENOMIC DNA]</scope>
    <source>
        <strain evidence="3 4">473</strain>
    </source>
</reference>
<keyword evidence="1" id="KW-0812">Transmembrane</keyword>
<protein>
    <recommendedName>
        <fullName evidence="1">Probable queuosine precursor transporter</fullName>
        <shortName evidence="1">Q precursor transporter</shortName>
    </recommendedName>
</protein>
<keyword evidence="1" id="KW-0472">Membrane</keyword>
<name>A0A3L9L749_9MICC</name>
<dbReference type="GO" id="GO:0005886">
    <property type="term" value="C:plasma membrane"/>
    <property type="evidence" value="ECO:0007669"/>
    <property type="project" value="UniProtKB-SubCell"/>
</dbReference>